<feature type="region of interest" description="Disordered" evidence="7">
    <location>
        <begin position="128"/>
        <end position="148"/>
    </location>
</feature>
<protein>
    <submittedName>
        <fullName evidence="9">Related to YEA4-uridine diphosphate-N-acetylglucosamine transporter</fullName>
    </submittedName>
</protein>
<dbReference type="SUPFAM" id="SSF103481">
    <property type="entry name" value="Multidrug resistance efflux transporter EmrE"/>
    <property type="match status" value="1"/>
</dbReference>
<dbReference type="PANTHER" id="PTHR10778">
    <property type="entry name" value="SOLUTE CARRIER FAMILY 35 MEMBER B"/>
    <property type="match status" value="1"/>
</dbReference>
<evidence type="ECO:0000256" key="8">
    <source>
        <dbReference type="SAM" id="Phobius"/>
    </source>
</evidence>
<dbReference type="GO" id="GO:0005789">
    <property type="term" value="C:endoplasmic reticulum membrane"/>
    <property type="evidence" value="ECO:0007669"/>
    <property type="project" value="TreeGrafter"/>
</dbReference>
<feature type="transmembrane region" description="Helical" evidence="8">
    <location>
        <begin position="406"/>
        <end position="426"/>
    </location>
</feature>
<feature type="transmembrane region" description="Helical" evidence="8">
    <location>
        <begin position="379"/>
        <end position="397"/>
    </location>
</feature>
<comment type="subcellular location">
    <subcellularLocation>
        <location evidence="1">Endomembrane system</location>
        <topology evidence="1">Multi-pass membrane protein</topology>
    </subcellularLocation>
</comment>
<feature type="transmembrane region" description="Helical" evidence="8">
    <location>
        <begin position="307"/>
        <end position="328"/>
    </location>
</feature>
<organism evidence="9 10">
    <name type="scientific">Serendipita indica (strain DSM 11827)</name>
    <name type="common">Root endophyte fungus</name>
    <name type="synonym">Piriformospora indica</name>
    <dbReference type="NCBI Taxonomy" id="1109443"/>
    <lineage>
        <taxon>Eukaryota</taxon>
        <taxon>Fungi</taxon>
        <taxon>Dikarya</taxon>
        <taxon>Basidiomycota</taxon>
        <taxon>Agaricomycotina</taxon>
        <taxon>Agaricomycetes</taxon>
        <taxon>Sebacinales</taxon>
        <taxon>Serendipitaceae</taxon>
        <taxon>Serendipita</taxon>
    </lineage>
</organism>
<gene>
    <name evidence="9" type="ORF">PIIN_04696</name>
</gene>
<feature type="transmembrane region" description="Helical" evidence="8">
    <location>
        <begin position="438"/>
        <end position="459"/>
    </location>
</feature>
<dbReference type="eggNOG" id="KOG1583">
    <property type="taxonomic scope" value="Eukaryota"/>
</dbReference>
<feature type="transmembrane region" description="Helical" evidence="8">
    <location>
        <begin position="348"/>
        <end position="367"/>
    </location>
</feature>
<feature type="region of interest" description="Disordered" evidence="7">
    <location>
        <begin position="63"/>
        <end position="108"/>
    </location>
</feature>
<dbReference type="AlphaFoldDB" id="G4THG8"/>
<dbReference type="GO" id="GO:0005464">
    <property type="term" value="F:UDP-xylose transmembrane transporter activity"/>
    <property type="evidence" value="ECO:0007669"/>
    <property type="project" value="TreeGrafter"/>
</dbReference>
<keyword evidence="4 8" id="KW-0812">Transmembrane</keyword>
<dbReference type="PANTHER" id="PTHR10778:SF4">
    <property type="entry name" value="NUCLEOTIDE SUGAR TRANSPORTER SLC35B4"/>
    <property type="match status" value="1"/>
</dbReference>
<dbReference type="Pfam" id="PF08449">
    <property type="entry name" value="UAA"/>
    <property type="match status" value="1"/>
</dbReference>
<feature type="transmembrane region" description="Helical" evidence="8">
    <location>
        <begin position="277"/>
        <end position="295"/>
    </location>
</feature>
<evidence type="ECO:0000256" key="3">
    <source>
        <dbReference type="ARBA" id="ARBA00022597"/>
    </source>
</evidence>
<dbReference type="InterPro" id="IPR013657">
    <property type="entry name" value="SCL35B1-4/HUT1"/>
</dbReference>
<dbReference type="GO" id="GO:0000139">
    <property type="term" value="C:Golgi membrane"/>
    <property type="evidence" value="ECO:0007669"/>
    <property type="project" value="TreeGrafter"/>
</dbReference>
<keyword evidence="10" id="KW-1185">Reference proteome</keyword>
<feature type="compositionally biased region" description="Low complexity" evidence="7">
    <location>
        <begin position="76"/>
        <end position="91"/>
    </location>
</feature>
<dbReference type="EMBL" id="CAFZ01000093">
    <property type="protein sequence ID" value="CCA70761.1"/>
    <property type="molecule type" value="Genomic_DNA"/>
</dbReference>
<evidence type="ECO:0000256" key="5">
    <source>
        <dbReference type="ARBA" id="ARBA00022989"/>
    </source>
</evidence>
<evidence type="ECO:0000256" key="4">
    <source>
        <dbReference type="ARBA" id="ARBA00022692"/>
    </source>
</evidence>
<dbReference type="InParanoid" id="G4THG8"/>
<keyword evidence="6 8" id="KW-0472">Membrane</keyword>
<feature type="transmembrane region" description="Helical" evidence="8">
    <location>
        <begin position="570"/>
        <end position="589"/>
    </location>
</feature>
<keyword evidence="5 8" id="KW-1133">Transmembrane helix</keyword>
<evidence type="ECO:0000256" key="2">
    <source>
        <dbReference type="ARBA" id="ARBA00022448"/>
    </source>
</evidence>
<name>G4THG8_SERID</name>
<feature type="compositionally biased region" description="Polar residues" evidence="7">
    <location>
        <begin position="95"/>
        <end position="105"/>
    </location>
</feature>
<evidence type="ECO:0000256" key="6">
    <source>
        <dbReference type="ARBA" id="ARBA00023136"/>
    </source>
</evidence>
<keyword evidence="2" id="KW-0813">Transport</keyword>
<comment type="caution">
    <text evidence="9">The sequence shown here is derived from an EMBL/GenBank/DDBJ whole genome shotgun (WGS) entry which is preliminary data.</text>
</comment>
<keyword evidence="3" id="KW-0762">Sugar transport</keyword>
<reference evidence="9 10" key="1">
    <citation type="journal article" date="2011" name="PLoS Pathog.">
        <title>Endophytic Life Strategies Decoded by Genome and Transcriptome Analyses of the Mutualistic Root Symbiont Piriformospora indica.</title>
        <authorList>
            <person name="Zuccaro A."/>
            <person name="Lahrmann U."/>
            <person name="Guldener U."/>
            <person name="Langen G."/>
            <person name="Pfiffi S."/>
            <person name="Biedenkopf D."/>
            <person name="Wong P."/>
            <person name="Samans B."/>
            <person name="Grimm C."/>
            <person name="Basiewicz M."/>
            <person name="Murat C."/>
            <person name="Martin F."/>
            <person name="Kogel K.H."/>
        </authorList>
    </citation>
    <scope>NUCLEOTIDE SEQUENCE [LARGE SCALE GENOMIC DNA]</scope>
    <source>
        <strain evidence="9 10">DSM 11827</strain>
    </source>
</reference>
<dbReference type="Proteomes" id="UP000007148">
    <property type="component" value="Unassembled WGS sequence"/>
</dbReference>
<dbReference type="InterPro" id="IPR037185">
    <property type="entry name" value="EmrE-like"/>
</dbReference>
<accession>G4THG8</accession>
<evidence type="ECO:0000313" key="9">
    <source>
        <dbReference type="EMBL" id="CCA70761.1"/>
    </source>
</evidence>
<dbReference type="OrthoDB" id="999962at2759"/>
<dbReference type="GO" id="GO:0005462">
    <property type="term" value="F:UDP-N-acetylglucosamine transmembrane transporter activity"/>
    <property type="evidence" value="ECO:0007669"/>
    <property type="project" value="TreeGrafter"/>
</dbReference>
<dbReference type="FunCoup" id="G4THG8">
    <property type="interactions" value="99"/>
</dbReference>
<sequence>MAKERESLYRLVELYKSREKEMETKDLRQKFRVANRVDELTHDNQRLQARLEEAQTLLATMGIERRTPPASTSAQPVPSTPKSSSSISSRPTIFATPSTPRTLTFTPAPISPLKGGLAVAREDLQARLRVSSTPSPSKSRLGDKRQRDLQDDIDMAGSEEADNSDDTITLGNSRRPARATGVLGRSCLVFEPWTGSAPFSLTLAANTTSPAQTFTRVPALTVLIGIISYSSRYICPPGDQRVLHEPWMAGKKPQKIANGTSSTNGHAIYHKDASSSYLFTLGLVFGGCCSNAWTLEKLLMHDSSVGSALTVLQLCFVVIYYLPTFLHFQHNVSYLRWLPQLERPTVSLQVWGLQVLVLASMNLFNNWTFVYKIPLTLQIIFRSSGLAVSMIFGYLFLDKRYTSKQIFSVILVSSGVAIATLSRPAPSVASDEYYDASGYFKGIIVMTASLFLAGILGTLQEKTYHKYGPTVWKEGLFYTHALALPVYLAMSRDVWSGLSTLARHAKVDPSPIPAIYITVAINVVAQVGCISGVNRLASSVSSVQTNLILTARKALSLILSVLLGNQWNKGLGLGGVLVAVGTVMYSWRVDSEKDVDKKRR</sequence>
<evidence type="ECO:0000256" key="1">
    <source>
        <dbReference type="ARBA" id="ARBA00004127"/>
    </source>
</evidence>
<evidence type="ECO:0000313" key="10">
    <source>
        <dbReference type="Proteomes" id="UP000007148"/>
    </source>
</evidence>
<evidence type="ECO:0000256" key="7">
    <source>
        <dbReference type="SAM" id="MobiDB-lite"/>
    </source>
</evidence>
<feature type="transmembrane region" description="Helical" evidence="8">
    <location>
        <begin position="510"/>
        <end position="533"/>
    </location>
</feature>
<proteinExistence type="predicted"/>
<dbReference type="HOGENOM" id="CLU_455003_0_0_1"/>